<dbReference type="Pfam" id="PF14214">
    <property type="entry name" value="Helitron_like_N"/>
    <property type="match status" value="1"/>
</dbReference>
<protein>
    <submittedName>
        <fullName evidence="3">Uncharacterized protein</fullName>
    </submittedName>
</protein>
<feature type="domain" description="Helitron helicase-like" evidence="1">
    <location>
        <begin position="448"/>
        <end position="670"/>
    </location>
</feature>
<evidence type="ECO:0000259" key="2">
    <source>
        <dbReference type="Pfam" id="PF20209"/>
    </source>
</evidence>
<dbReference type="OrthoDB" id="3257061at2759"/>
<dbReference type="Pfam" id="PF20209">
    <property type="entry name" value="DUF6570"/>
    <property type="match status" value="1"/>
</dbReference>
<organism evidence="3 4">
    <name type="scientific">Hypsizygus marmoreus</name>
    <name type="common">White beech mushroom</name>
    <name type="synonym">Agaricus marmoreus</name>
    <dbReference type="NCBI Taxonomy" id="39966"/>
    <lineage>
        <taxon>Eukaryota</taxon>
        <taxon>Fungi</taxon>
        <taxon>Dikarya</taxon>
        <taxon>Basidiomycota</taxon>
        <taxon>Agaricomycotina</taxon>
        <taxon>Agaricomycetes</taxon>
        <taxon>Agaricomycetidae</taxon>
        <taxon>Agaricales</taxon>
        <taxon>Tricholomatineae</taxon>
        <taxon>Lyophyllaceae</taxon>
        <taxon>Hypsizygus</taxon>
    </lineage>
</organism>
<dbReference type="Proteomes" id="UP000076154">
    <property type="component" value="Unassembled WGS sequence"/>
</dbReference>
<reference evidence="3" key="1">
    <citation type="submission" date="2018-04" db="EMBL/GenBank/DDBJ databases">
        <title>Whole genome sequencing of Hypsizygus marmoreus.</title>
        <authorList>
            <person name="Choi I.-G."/>
            <person name="Min B."/>
            <person name="Kim J.-G."/>
            <person name="Kim S."/>
            <person name="Oh Y.-L."/>
            <person name="Kong W.-S."/>
            <person name="Park H."/>
            <person name="Jeong J."/>
            <person name="Song E.-S."/>
        </authorList>
    </citation>
    <scope>NUCLEOTIDE SEQUENCE [LARGE SCALE GENOMIC DNA]</scope>
    <source>
        <strain evidence="3">51987-8</strain>
    </source>
</reference>
<dbReference type="AlphaFoldDB" id="A0A369J4Z2"/>
<comment type="caution">
    <text evidence="3">The sequence shown here is derived from an EMBL/GenBank/DDBJ whole genome shotgun (WGS) entry which is preliminary data.</text>
</comment>
<sequence length="813" mass="91191">SSDSKGFGQPEEVIHYENGPITPVKGLVDSQFMRQVIATRHVSYIEATSNAAFKTGICAICAQRLNITEFTKCPVANIPNATLLIPTKTHPQHSFIHDMLLCSAGMALEVSCQICDGCWHHLNAAQLLVFTLANCLWLGEVPYKLRILTLVERTLIGRHFPAAYVVKMFLKKRDGKPIHVLWDPDMLNHKMRRNVSTYRLCPEDIIHFMGSNQMPLYSEILAATIGVTIMGNGGKREVCMPEMLWIWHSRVRAALVWLAANNPLYVDIKILEERLGLLPQNAVLWEICDIVRFSEDVEALREEDSGYVPDQDRDKDMEPLINRDFGNASEQELDDQDAAIMPEFSAGIFPMHALGVVDVSGTNIPECDLMAHGLSNLMEDQVPDLVIRRSSAFINEYARQDAETGLHTDGGPNNANYLLGCFPTLFPYGEGGFEVDQLIDVPYKNHAVWSMEYFDKQFRTDPLFMFLIFGVIQKHQVCRAMTLQMKKSVFLQNEQLLSRVTLEDLKHASAEESRHVAFSNPGVQALRSNITSVHAKVQGTDELWQMIQSKIWSTTVMLNTPSIWLTINPSDTHNPIAQVLVGEEIDLDNFESTARPDIHGRAMNIANDPFGAAKFFHMTINHILVHLFSIRGTSHNQYIWWKERILGTVNAYIGTVEAQDRGTLHLHMIIWVQGAPTANVMKDALMLPVFRERIAAYIVATIHANLSGDGPAAVLAIEKVPALNYDGDVAAQERLLACALQIHNCDDRCKLWKGGKKSLEGKVNIACNHDIKLITNGEETKDISFYITNYLSKKQTKSSNQSAVIAKKLVSHV</sequence>
<dbReference type="InParanoid" id="A0A369J4Z2"/>
<keyword evidence="4" id="KW-1185">Reference proteome</keyword>
<evidence type="ECO:0000259" key="1">
    <source>
        <dbReference type="Pfam" id="PF14214"/>
    </source>
</evidence>
<feature type="non-terminal residue" evidence="3">
    <location>
        <position position="1"/>
    </location>
</feature>
<accession>A0A369J4Z2</accession>
<evidence type="ECO:0000313" key="3">
    <source>
        <dbReference type="EMBL" id="RDB17028.1"/>
    </source>
</evidence>
<name>A0A369J4Z2_HYPMA</name>
<dbReference type="InterPro" id="IPR025476">
    <property type="entry name" value="Helitron_helicase-like"/>
</dbReference>
<gene>
    <name evidence="3" type="ORF">Hypma_002026</name>
</gene>
<feature type="non-terminal residue" evidence="3">
    <location>
        <position position="813"/>
    </location>
</feature>
<feature type="domain" description="DUF6570" evidence="2">
    <location>
        <begin position="130"/>
        <end position="275"/>
    </location>
</feature>
<proteinExistence type="predicted"/>
<evidence type="ECO:0000313" key="4">
    <source>
        <dbReference type="Proteomes" id="UP000076154"/>
    </source>
</evidence>
<dbReference type="InterPro" id="IPR046700">
    <property type="entry name" value="DUF6570"/>
</dbReference>
<dbReference type="EMBL" id="LUEZ02000119">
    <property type="protein sequence ID" value="RDB17028.1"/>
    <property type="molecule type" value="Genomic_DNA"/>
</dbReference>